<dbReference type="PANTHER" id="PTHR30632">
    <property type="entry name" value="MOLYBDATE-BINDING PERIPLASMIC PROTEIN"/>
    <property type="match status" value="1"/>
</dbReference>
<comment type="caution">
    <text evidence="5">The sequence shown here is derived from an EMBL/GenBank/DDBJ whole genome shotgun (WGS) entry which is preliminary data.</text>
</comment>
<feature type="signal peptide" evidence="4">
    <location>
        <begin position="1"/>
        <end position="32"/>
    </location>
</feature>
<keyword evidence="6" id="KW-1185">Reference proteome</keyword>
<dbReference type="RefSeq" id="WP_345338678.1">
    <property type="nucleotide sequence ID" value="NZ_BAABLI010000007.1"/>
</dbReference>
<gene>
    <name evidence="5" type="primary">modA</name>
    <name evidence="5" type="ORF">ACFSJ3_00835</name>
</gene>
<reference evidence="6" key="1">
    <citation type="journal article" date="2019" name="Int. J. Syst. Evol. Microbiol.">
        <title>The Global Catalogue of Microorganisms (GCM) 10K type strain sequencing project: providing services to taxonomists for standard genome sequencing and annotation.</title>
        <authorList>
            <consortium name="The Broad Institute Genomics Platform"/>
            <consortium name="The Broad Institute Genome Sequencing Center for Infectious Disease"/>
            <person name="Wu L."/>
            <person name="Ma J."/>
        </authorList>
    </citation>
    <scope>NUCLEOTIDE SEQUENCE [LARGE SCALE GENOMIC DNA]</scope>
    <source>
        <strain evidence="6">CGMCC 1.10992</strain>
    </source>
</reference>
<dbReference type="Pfam" id="PF13531">
    <property type="entry name" value="SBP_bac_11"/>
    <property type="match status" value="1"/>
</dbReference>
<dbReference type="SUPFAM" id="SSF53850">
    <property type="entry name" value="Periplasmic binding protein-like II"/>
    <property type="match status" value="1"/>
</dbReference>
<protein>
    <submittedName>
        <fullName evidence="5">Molybdate ABC transporter substrate-binding protein</fullName>
    </submittedName>
</protein>
<dbReference type="NCBIfam" id="TIGR01256">
    <property type="entry name" value="modA"/>
    <property type="match status" value="1"/>
</dbReference>
<keyword evidence="3 4" id="KW-0732">Signal</keyword>
<dbReference type="Gene3D" id="3.40.190.10">
    <property type="entry name" value="Periplasmic binding protein-like II"/>
    <property type="match status" value="2"/>
</dbReference>
<evidence type="ECO:0000313" key="6">
    <source>
        <dbReference type="Proteomes" id="UP001597380"/>
    </source>
</evidence>
<dbReference type="InterPro" id="IPR005950">
    <property type="entry name" value="ModA"/>
</dbReference>
<accession>A0ABW4XG92</accession>
<comment type="similarity">
    <text evidence="1">Belongs to the bacterial solute-binding protein ModA family.</text>
</comment>
<dbReference type="PANTHER" id="PTHR30632:SF14">
    <property type="entry name" value="TUNGSTATE_MOLYBDATE_CHROMATE-BINDING PROTEIN MODA"/>
    <property type="match status" value="1"/>
</dbReference>
<dbReference type="PIRSF" id="PIRSF004846">
    <property type="entry name" value="ModA"/>
    <property type="match status" value="1"/>
</dbReference>
<proteinExistence type="inferred from homology"/>
<evidence type="ECO:0000256" key="2">
    <source>
        <dbReference type="ARBA" id="ARBA00022723"/>
    </source>
</evidence>
<keyword evidence="2" id="KW-0479">Metal-binding</keyword>
<evidence type="ECO:0000256" key="3">
    <source>
        <dbReference type="ARBA" id="ARBA00022729"/>
    </source>
</evidence>
<feature type="chain" id="PRO_5045379651" evidence="4">
    <location>
        <begin position="33"/>
        <end position="288"/>
    </location>
</feature>
<dbReference type="InterPro" id="IPR050682">
    <property type="entry name" value="ModA/WtpA"/>
</dbReference>
<sequence>MTKRILGIIVCRRCAIFLTVLALFSASGTAFAKEPRAINVAVAANFYQPLKRLSEQYRQETGVAINISAASTGVLFQQIVHGAPFDLYLAADADRPQQLHERGLSLGEPFVYARGVLAFWCPGCRDVSLDVVKRWQDQFSMANPKTAPYGAAASQVVQRFALPNDPAPAVGNSVSQAYQFISTGNVKAGFVAYSQVVDQPINAIKLPFEWYSPIVQKGVILKRSENLDKVRQFVQFLAEQSGPVLTEMGYLPAMDLSLKEFPVKGLAAKELSANELAASELAARGANG</sequence>
<name>A0ABW4XG92_9GAMM</name>
<evidence type="ECO:0000256" key="4">
    <source>
        <dbReference type="SAM" id="SignalP"/>
    </source>
</evidence>
<evidence type="ECO:0000256" key="1">
    <source>
        <dbReference type="ARBA" id="ARBA00009175"/>
    </source>
</evidence>
<dbReference type="EMBL" id="JBHUHT010000004">
    <property type="protein sequence ID" value="MFD2094515.1"/>
    <property type="molecule type" value="Genomic_DNA"/>
</dbReference>
<evidence type="ECO:0000313" key="5">
    <source>
        <dbReference type="EMBL" id="MFD2094515.1"/>
    </source>
</evidence>
<organism evidence="5 6">
    <name type="scientific">Corallincola platygyrae</name>
    <dbReference type="NCBI Taxonomy" id="1193278"/>
    <lineage>
        <taxon>Bacteria</taxon>
        <taxon>Pseudomonadati</taxon>
        <taxon>Pseudomonadota</taxon>
        <taxon>Gammaproteobacteria</taxon>
        <taxon>Alteromonadales</taxon>
        <taxon>Psychromonadaceae</taxon>
        <taxon>Corallincola</taxon>
    </lineage>
</organism>
<dbReference type="Proteomes" id="UP001597380">
    <property type="component" value="Unassembled WGS sequence"/>
</dbReference>